<keyword evidence="5 6" id="KW-0505">Motor protein</keyword>
<evidence type="ECO:0000259" key="9">
    <source>
        <dbReference type="PROSITE" id="PS50067"/>
    </source>
</evidence>
<dbReference type="Gene3D" id="3.40.850.10">
    <property type="entry name" value="Kinesin motor domain"/>
    <property type="match status" value="1"/>
</dbReference>
<organism evidence="10 11">
    <name type="scientific">Octopus sinensis</name>
    <name type="common">East Asian common octopus</name>
    <dbReference type="NCBI Taxonomy" id="2607531"/>
    <lineage>
        <taxon>Eukaryota</taxon>
        <taxon>Metazoa</taxon>
        <taxon>Spiralia</taxon>
        <taxon>Lophotrochozoa</taxon>
        <taxon>Mollusca</taxon>
        <taxon>Cephalopoda</taxon>
        <taxon>Coleoidea</taxon>
        <taxon>Octopodiformes</taxon>
        <taxon>Octopoda</taxon>
        <taxon>Incirrata</taxon>
        <taxon>Octopodidae</taxon>
        <taxon>Octopus</taxon>
    </lineage>
</organism>
<dbReference type="PANTHER" id="PTHR24115:SF600">
    <property type="entry name" value="KINESIN-LIKE PROTEIN KIF23"/>
    <property type="match status" value="1"/>
</dbReference>
<dbReference type="Proteomes" id="UP000515154">
    <property type="component" value="Linkage group LG15"/>
</dbReference>
<keyword evidence="4" id="KW-0206">Cytoskeleton</keyword>
<dbReference type="GO" id="GO:0005634">
    <property type="term" value="C:nucleus"/>
    <property type="evidence" value="ECO:0007669"/>
    <property type="project" value="TreeGrafter"/>
</dbReference>
<evidence type="ECO:0000256" key="8">
    <source>
        <dbReference type="SAM" id="MobiDB-lite"/>
    </source>
</evidence>
<gene>
    <name evidence="11" type="primary">LOC115219995</name>
</gene>
<keyword evidence="3 5" id="KW-0067">ATP-binding</keyword>
<dbReference type="KEGG" id="osn:115219995"/>
<dbReference type="PANTHER" id="PTHR24115">
    <property type="entry name" value="KINESIN-RELATED"/>
    <property type="match status" value="1"/>
</dbReference>
<evidence type="ECO:0000256" key="1">
    <source>
        <dbReference type="ARBA" id="ARBA00004245"/>
    </source>
</evidence>
<evidence type="ECO:0000256" key="5">
    <source>
        <dbReference type="PROSITE-ProRule" id="PRU00283"/>
    </source>
</evidence>
<dbReference type="InterPro" id="IPR027417">
    <property type="entry name" value="P-loop_NTPase"/>
</dbReference>
<proteinExistence type="inferred from homology"/>
<dbReference type="InterPro" id="IPR038105">
    <property type="entry name" value="Kif23_Arf-bd_sf"/>
</dbReference>
<dbReference type="PROSITE" id="PS00411">
    <property type="entry name" value="KINESIN_MOTOR_1"/>
    <property type="match status" value="1"/>
</dbReference>
<dbReference type="GO" id="GO:0016887">
    <property type="term" value="F:ATP hydrolysis activity"/>
    <property type="evidence" value="ECO:0007669"/>
    <property type="project" value="TreeGrafter"/>
</dbReference>
<feature type="region of interest" description="Disordered" evidence="8">
    <location>
        <begin position="835"/>
        <end position="881"/>
    </location>
</feature>
<dbReference type="InterPro" id="IPR027640">
    <property type="entry name" value="Kinesin-like_fam"/>
</dbReference>
<dbReference type="PROSITE" id="PS50067">
    <property type="entry name" value="KINESIN_MOTOR_2"/>
    <property type="match status" value="1"/>
</dbReference>
<dbReference type="GO" id="GO:0005524">
    <property type="term" value="F:ATP binding"/>
    <property type="evidence" value="ECO:0007669"/>
    <property type="project" value="UniProtKB-UniRule"/>
</dbReference>
<dbReference type="InterPro" id="IPR001752">
    <property type="entry name" value="Kinesin_motor_dom"/>
</dbReference>
<sequence>MKGQRGKTPRKKFAFTGTSVIEPVEVYCRIKPADDSNNVCLKSVGDNQVQLMIPADGYRNAQPREFLYTFQQVFDETSTQKDIFDVVSLPLVEDLIAGRNTLLFTYGVTGSGKTYTMTGTPVDQGILPRCLDVVFNTIEHHQAKKYVFEPNNQNGFRVQSEADAMAKLQADIMPCPSVVPKTPKKDKCEFLKNPRLRDKSKVEGVSNQFLYSVFVSYVEVYNNAVYDLLEELTSDPIIGYKAQQTKTIREDSSKMMYIHECKEVEVKNPDEAFHVIYQGQNRRRVARTALNESSSRSHSVFNIRIVQGPVDQSGEEVMHVGIDGVEANSICVGQLSLVDLAGSERTVRTKNMGEQLREASNINNTLMTLRNCIDILRENQKFGSSRIVPYRDSKLTHLFKSYLEGDGKIRMVVCVNPAANEVGETLHVMKFAEITQEVTIQRIEGRFQEVPETPNGRLYPNLEEEFRSDTGSDCTSSSRSTTVPVPLYDLGPQFPNMELVHPSDDSTLKELHRFLGIRLEKRQRCVEVARQKCDDFRSLLLKVEKENSYLPVLEKEVFNLRRENTNLKQDNLNINKELKELQQELRAINSKLRSSERQLQEKNSLIREARDEKCQLKSDYETRIQQNEQKFRQQEYDRQKLEYKCRTYLQEKDRKLNILKNLVNEHSSESSTSTTPSVTPKPARKLRTFTTPAPYTAPRPDPAPRKPVTRLAAARSLHNLDQVSSSSSKKDPAPPPPPPNPRHRRSKSSSAAETWLEHKSQDHEELGTLFQPKLKKKRSVTKLTEKDTKEVSKYCLNHQELGSDGEMRTKLYKGNVLPTATGGCTMVFNEVEMVRRGNPGNGKKRHSPPNQHTRPGSDWTDTDVRCGYAIDGHKRPKPSQI</sequence>
<feature type="compositionally biased region" description="Basic and acidic residues" evidence="8">
    <location>
        <begin position="755"/>
        <end position="766"/>
    </location>
</feature>
<feature type="region of interest" description="Disordered" evidence="8">
    <location>
        <begin position="665"/>
        <end position="706"/>
    </location>
</feature>
<dbReference type="GO" id="GO:0008017">
    <property type="term" value="F:microtubule binding"/>
    <property type="evidence" value="ECO:0007669"/>
    <property type="project" value="InterPro"/>
</dbReference>
<dbReference type="InterPro" id="IPR019821">
    <property type="entry name" value="Kinesin_motor_CS"/>
</dbReference>
<feature type="region of interest" description="Disordered" evidence="8">
    <location>
        <begin position="719"/>
        <end position="770"/>
    </location>
</feature>
<dbReference type="GO" id="GO:0005871">
    <property type="term" value="C:kinesin complex"/>
    <property type="evidence" value="ECO:0007669"/>
    <property type="project" value="TreeGrafter"/>
</dbReference>
<dbReference type="SUPFAM" id="SSF52540">
    <property type="entry name" value="P-loop containing nucleoside triphosphate hydrolases"/>
    <property type="match status" value="1"/>
</dbReference>
<evidence type="ECO:0000256" key="2">
    <source>
        <dbReference type="ARBA" id="ARBA00022741"/>
    </source>
</evidence>
<dbReference type="GO" id="GO:0005874">
    <property type="term" value="C:microtubule"/>
    <property type="evidence" value="ECO:0007669"/>
    <property type="project" value="UniProtKB-KW"/>
</dbReference>
<dbReference type="GO" id="GO:0003777">
    <property type="term" value="F:microtubule motor activity"/>
    <property type="evidence" value="ECO:0007669"/>
    <property type="project" value="InterPro"/>
</dbReference>
<protein>
    <recommendedName>
        <fullName evidence="6">Kinesin-like protein</fullName>
    </recommendedName>
</protein>
<keyword evidence="6" id="KW-0493">Microtubule</keyword>
<keyword evidence="10" id="KW-1185">Reference proteome</keyword>
<comment type="similarity">
    <text evidence="5 6">Belongs to the TRAFAC class myosin-kinesin ATPase superfamily. Kinesin family.</text>
</comment>
<dbReference type="InterPro" id="IPR032384">
    <property type="entry name" value="Kif23_Arf-bd"/>
</dbReference>
<feature type="coiled-coil region" evidence="7">
    <location>
        <begin position="550"/>
        <end position="612"/>
    </location>
</feature>
<dbReference type="Pfam" id="PF16540">
    <property type="entry name" value="MKLP1_Arf_bdg"/>
    <property type="match status" value="1"/>
</dbReference>
<evidence type="ECO:0000256" key="3">
    <source>
        <dbReference type="ARBA" id="ARBA00022840"/>
    </source>
</evidence>
<evidence type="ECO:0000313" key="10">
    <source>
        <dbReference type="Proteomes" id="UP000515154"/>
    </source>
</evidence>
<keyword evidence="2 5" id="KW-0547">Nucleotide-binding</keyword>
<evidence type="ECO:0000313" key="11">
    <source>
        <dbReference type="RefSeq" id="XP_029646157.1"/>
    </source>
</evidence>
<dbReference type="InterPro" id="IPR036961">
    <property type="entry name" value="Kinesin_motor_dom_sf"/>
</dbReference>
<comment type="subcellular location">
    <subcellularLocation>
        <location evidence="1">Cytoplasm</location>
        <location evidence="1">Cytoskeleton</location>
    </subcellularLocation>
</comment>
<dbReference type="AlphaFoldDB" id="A0A6P7T7B8"/>
<keyword evidence="7" id="KW-0175">Coiled coil</keyword>
<feature type="compositionally biased region" description="Low complexity" evidence="8">
    <location>
        <begin position="669"/>
        <end position="678"/>
    </location>
</feature>
<feature type="binding site" evidence="5">
    <location>
        <begin position="107"/>
        <end position="114"/>
    </location>
    <ligand>
        <name>ATP</name>
        <dbReference type="ChEBI" id="CHEBI:30616"/>
    </ligand>
</feature>
<evidence type="ECO:0000256" key="4">
    <source>
        <dbReference type="ARBA" id="ARBA00023212"/>
    </source>
</evidence>
<reference evidence="11" key="1">
    <citation type="submission" date="2025-08" db="UniProtKB">
        <authorList>
            <consortium name="RefSeq"/>
        </authorList>
    </citation>
    <scope>IDENTIFICATION</scope>
</reference>
<keyword evidence="4" id="KW-0963">Cytoplasm</keyword>
<dbReference type="Gene3D" id="2.60.40.4330">
    <property type="entry name" value="Kinesin-like protein Kif23, Arf6-interacting domain"/>
    <property type="match status" value="1"/>
</dbReference>
<dbReference type="RefSeq" id="XP_029646157.1">
    <property type="nucleotide sequence ID" value="XM_029790297.2"/>
</dbReference>
<evidence type="ECO:0000256" key="6">
    <source>
        <dbReference type="RuleBase" id="RU000394"/>
    </source>
</evidence>
<accession>A0A6P7T7B8</accession>
<dbReference type="Pfam" id="PF00225">
    <property type="entry name" value="Kinesin"/>
    <property type="match status" value="1"/>
</dbReference>
<name>A0A6P7T7B8_9MOLL</name>
<dbReference type="GO" id="GO:0007018">
    <property type="term" value="P:microtubule-based movement"/>
    <property type="evidence" value="ECO:0007669"/>
    <property type="project" value="InterPro"/>
</dbReference>
<dbReference type="GO" id="GO:0051256">
    <property type="term" value="P:mitotic spindle midzone assembly"/>
    <property type="evidence" value="ECO:0007669"/>
    <property type="project" value="TreeGrafter"/>
</dbReference>
<dbReference type="SMART" id="SM00129">
    <property type="entry name" value="KISc"/>
    <property type="match status" value="1"/>
</dbReference>
<dbReference type="PRINTS" id="PR00380">
    <property type="entry name" value="KINESINHEAVY"/>
</dbReference>
<evidence type="ECO:0000256" key="7">
    <source>
        <dbReference type="SAM" id="Coils"/>
    </source>
</evidence>
<feature type="domain" description="Kinesin motor" evidence="9">
    <location>
        <begin position="23"/>
        <end position="438"/>
    </location>
</feature>